<sequence length="18" mass="1930">MHQTRSAITGVSKNKNAS</sequence>
<organism evidence="1">
    <name type="scientific">Arundo donax</name>
    <name type="common">Giant reed</name>
    <name type="synonym">Donax arundinaceus</name>
    <dbReference type="NCBI Taxonomy" id="35708"/>
    <lineage>
        <taxon>Eukaryota</taxon>
        <taxon>Viridiplantae</taxon>
        <taxon>Streptophyta</taxon>
        <taxon>Embryophyta</taxon>
        <taxon>Tracheophyta</taxon>
        <taxon>Spermatophyta</taxon>
        <taxon>Magnoliopsida</taxon>
        <taxon>Liliopsida</taxon>
        <taxon>Poales</taxon>
        <taxon>Poaceae</taxon>
        <taxon>PACMAD clade</taxon>
        <taxon>Arundinoideae</taxon>
        <taxon>Arundineae</taxon>
        <taxon>Arundo</taxon>
    </lineage>
</organism>
<name>A0A0A9AEG0_ARUDO</name>
<dbReference type="EMBL" id="GBRH01249612">
    <property type="protein sequence ID" value="JAD48283.1"/>
    <property type="molecule type" value="Transcribed_RNA"/>
</dbReference>
<proteinExistence type="predicted"/>
<protein>
    <submittedName>
        <fullName evidence="1">Uncharacterized protein</fullName>
    </submittedName>
</protein>
<reference evidence="1" key="2">
    <citation type="journal article" date="2015" name="Data Brief">
        <title>Shoot transcriptome of the giant reed, Arundo donax.</title>
        <authorList>
            <person name="Barrero R.A."/>
            <person name="Guerrero F.D."/>
            <person name="Moolhuijzen P."/>
            <person name="Goolsby J.A."/>
            <person name="Tidwell J."/>
            <person name="Bellgard S.E."/>
            <person name="Bellgard M.I."/>
        </authorList>
    </citation>
    <scope>NUCLEOTIDE SEQUENCE</scope>
    <source>
        <tissue evidence="1">Shoot tissue taken approximately 20 cm above the soil surface</tissue>
    </source>
</reference>
<dbReference type="AlphaFoldDB" id="A0A0A9AEG0"/>
<evidence type="ECO:0000313" key="1">
    <source>
        <dbReference type="EMBL" id="JAD48283.1"/>
    </source>
</evidence>
<reference evidence="1" key="1">
    <citation type="submission" date="2014-09" db="EMBL/GenBank/DDBJ databases">
        <authorList>
            <person name="Magalhaes I.L.F."/>
            <person name="Oliveira U."/>
            <person name="Santos F.R."/>
            <person name="Vidigal T.H.D.A."/>
            <person name="Brescovit A.D."/>
            <person name="Santos A.J."/>
        </authorList>
    </citation>
    <scope>NUCLEOTIDE SEQUENCE</scope>
    <source>
        <tissue evidence="1">Shoot tissue taken approximately 20 cm above the soil surface</tissue>
    </source>
</reference>
<accession>A0A0A9AEG0</accession>